<dbReference type="InterPro" id="IPR011611">
    <property type="entry name" value="PfkB_dom"/>
</dbReference>
<dbReference type="InterPro" id="IPR002173">
    <property type="entry name" value="Carboh/pur_kinase_PfkB_CS"/>
</dbReference>
<keyword evidence="1" id="KW-0808">Transferase</keyword>
<proteinExistence type="predicted"/>
<organism evidence="4 5">
    <name type="scientific">Dictyostelium firmibasis</name>
    <dbReference type="NCBI Taxonomy" id="79012"/>
    <lineage>
        <taxon>Eukaryota</taxon>
        <taxon>Amoebozoa</taxon>
        <taxon>Evosea</taxon>
        <taxon>Eumycetozoa</taxon>
        <taxon>Dictyostelia</taxon>
        <taxon>Dictyosteliales</taxon>
        <taxon>Dictyosteliaceae</taxon>
        <taxon>Dictyostelium</taxon>
    </lineage>
</organism>
<dbReference type="InterPro" id="IPR029056">
    <property type="entry name" value="Ribokinase-like"/>
</dbReference>
<dbReference type="PANTHER" id="PTHR42774">
    <property type="entry name" value="PHOSPHOTRANSFERASE SYSTEM TRANSPORT PROTEIN"/>
    <property type="match status" value="1"/>
</dbReference>
<evidence type="ECO:0000256" key="2">
    <source>
        <dbReference type="ARBA" id="ARBA00022777"/>
    </source>
</evidence>
<name>A0AAN7YZI4_9MYCE</name>
<sequence>MTIQIFGTVCIDKVRKIEEFPKALGTYTTVVEEQTFLGGEASNTFVCLNEWMDKGSEYVRLLSTPIVNDLNGKTIMNKLKQSTDKTSDKNVIYTKIEGNTSSPSSLLSSSSPSSPPSLKCNIEYTPIVDIYVCNTKERTMFGIGFEQIDRYMIECKEIKEKILNVDLQFGPNHWISLDVNYPSINKEIIKKAIVTNTNLFLMDQELDSAVNELSKENTSIEHTSKLIFQSSSDHFGNKNGSIEGFFKIMNQWFQKENGIFKKFLFILTDSKNGFGVGGTWNDSWIEPYWFTPSIIPPDKIIDSTGAGDAFRAGLIFSLIHKNQSLSDSLEFASAVGGLNCLSFGGCSSTPSLNSINQFLKSNNKNQMFL</sequence>
<dbReference type="GO" id="GO:0016301">
    <property type="term" value="F:kinase activity"/>
    <property type="evidence" value="ECO:0007669"/>
    <property type="project" value="UniProtKB-KW"/>
</dbReference>
<dbReference type="Pfam" id="PF00294">
    <property type="entry name" value="PfkB"/>
    <property type="match status" value="1"/>
</dbReference>
<accession>A0AAN7YZI4</accession>
<dbReference type="Proteomes" id="UP001344447">
    <property type="component" value="Unassembled WGS sequence"/>
</dbReference>
<keyword evidence="2" id="KW-0418">Kinase</keyword>
<dbReference type="AlphaFoldDB" id="A0AAN7YZI4"/>
<comment type="caution">
    <text evidence="4">The sequence shown here is derived from an EMBL/GenBank/DDBJ whole genome shotgun (WGS) entry which is preliminary data.</text>
</comment>
<evidence type="ECO:0000259" key="3">
    <source>
        <dbReference type="Pfam" id="PF00294"/>
    </source>
</evidence>
<dbReference type="InterPro" id="IPR052562">
    <property type="entry name" value="Ketohexokinase-related"/>
</dbReference>
<protein>
    <recommendedName>
        <fullName evidence="3">Carbohydrate kinase PfkB domain-containing protein</fullName>
    </recommendedName>
</protein>
<dbReference type="PANTHER" id="PTHR42774:SF3">
    <property type="entry name" value="KETOHEXOKINASE"/>
    <property type="match status" value="1"/>
</dbReference>
<gene>
    <name evidence="4" type="ORF">RB653_003875</name>
</gene>
<dbReference type="EMBL" id="JAVFKY010000001">
    <property type="protein sequence ID" value="KAK5582292.1"/>
    <property type="molecule type" value="Genomic_DNA"/>
</dbReference>
<dbReference type="SUPFAM" id="SSF53613">
    <property type="entry name" value="Ribokinase-like"/>
    <property type="match status" value="1"/>
</dbReference>
<evidence type="ECO:0000313" key="5">
    <source>
        <dbReference type="Proteomes" id="UP001344447"/>
    </source>
</evidence>
<keyword evidence="5" id="KW-1185">Reference proteome</keyword>
<dbReference type="Gene3D" id="3.40.1190.20">
    <property type="match status" value="1"/>
</dbReference>
<evidence type="ECO:0000313" key="4">
    <source>
        <dbReference type="EMBL" id="KAK5582292.1"/>
    </source>
</evidence>
<reference evidence="4 5" key="1">
    <citation type="submission" date="2023-11" db="EMBL/GenBank/DDBJ databases">
        <title>Dfirmibasis_genome.</title>
        <authorList>
            <person name="Edelbroek B."/>
            <person name="Kjellin J."/>
            <person name="Jerlstrom-Hultqvist J."/>
            <person name="Soderbom F."/>
        </authorList>
    </citation>
    <scope>NUCLEOTIDE SEQUENCE [LARGE SCALE GENOMIC DNA]</scope>
    <source>
        <strain evidence="4 5">TNS-C-14</strain>
    </source>
</reference>
<dbReference type="PROSITE" id="PS00584">
    <property type="entry name" value="PFKB_KINASES_2"/>
    <property type="match status" value="1"/>
</dbReference>
<evidence type="ECO:0000256" key="1">
    <source>
        <dbReference type="ARBA" id="ARBA00022679"/>
    </source>
</evidence>
<feature type="domain" description="Carbohydrate kinase PfkB" evidence="3">
    <location>
        <begin position="294"/>
        <end position="350"/>
    </location>
</feature>